<feature type="region of interest" description="Disordered" evidence="1">
    <location>
        <begin position="179"/>
        <end position="200"/>
    </location>
</feature>
<dbReference type="PANTHER" id="PTHR35486:SF1">
    <property type="entry name" value="OS02G0689500 PROTEIN"/>
    <property type="match status" value="1"/>
</dbReference>
<feature type="region of interest" description="Disordered" evidence="1">
    <location>
        <begin position="212"/>
        <end position="236"/>
    </location>
</feature>
<comment type="caution">
    <text evidence="2">The sequence shown here is derived from an EMBL/GenBank/DDBJ whole genome shotgun (WGS) entry which is preliminary data.</text>
</comment>
<dbReference type="EMBL" id="BAABME010016294">
    <property type="protein sequence ID" value="GAA0145340.1"/>
    <property type="molecule type" value="Genomic_DNA"/>
</dbReference>
<dbReference type="PANTHER" id="PTHR35486">
    <property type="entry name" value="EXPRESSED PROTEIN"/>
    <property type="match status" value="1"/>
</dbReference>
<keyword evidence="3" id="KW-1185">Reference proteome</keyword>
<name>A0AAV3P513_LITER</name>
<gene>
    <name evidence="2" type="ORF">LIER_36109</name>
</gene>
<dbReference type="Proteomes" id="UP001454036">
    <property type="component" value="Unassembled WGS sequence"/>
</dbReference>
<protein>
    <submittedName>
        <fullName evidence="2">Uncharacterized protein</fullName>
    </submittedName>
</protein>
<sequence>MKCKKHPQDESSSAGVCASCLRQRLSALIAAQIQAAQINHLNEHEELSEASHHAHTHFPRSVSPYMSRQKLVPDRHNKDNYHSLPAHKFFCTPQIGPAGKIIVDDNNIPHKKKGIGKLWLFKNLFRSKSAITSTDLDPRVSESRETISTTIPSRSWFSSIARKQLRTCSLDESKINCQRTSNNHHNRGRGMSPAICSDEEDDDKHCHVATSAATNEELRQTPRRTPARTGGGARRRHLGRNVSDIVFCLSPLVRPSPNRIWNQKGGGVAAAEMGGSGEARVPVMDSNSVAAAFSKNRSRKLADFGRCKRTH</sequence>
<evidence type="ECO:0000313" key="2">
    <source>
        <dbReference type="EMBL" id="GAA0145340.1"/>
    </source>
</evidence>
<evidence type="ECO:0000256" key="1">
    <source>
        <dbReference type="SAM" id="MobiDB-lite"/>
    </source>
</evidence>
<dbReference type="AlphaFoldDB" id="A0AAV3P513"/>
<proteinExistence type="predicted"/>
<accession>A0AAV3P513</accession>
<reference evidence="2 3" key="1">
    <citation type="submission" date="2024-01" db="EMBL/GenBank/DDBJ databases">
        <title>The complete chloroplast genome sequence of Lithospermum erythrorhizon: insights into the phylogenetic relationship among Boraginaceae species and the maternal lineages of purple gromwells.</title>
        <authorList>
            <person name="Okada T."/>
            <person name="Watanabe K."/>
        </authorList>
    </citation>
    <scope>NUCLEOTIDE SEQUENCE [LARGE SCALE GENOMIC DNA]</scope>
</reference>
<organism evidence="2 3">
    <name type="scientific">Lithospermum erythrorhizon</name>
    <name type="common">Purple gromwell</name>
    <name type="synonym">Lithospermum officinale var. erythrorhizon</name>
    <dbReference type="NCBI Taxonomy" id="34254"/>
    <lineage>
        <taxon>Eukaryota</taxon>
        <taxon>Viridiplantae</taxon>
        <taxon>Streptophyta</taxon>
        <taxon>Embryophyta</taxon>
        <taxon>Tracheophyta</taxon>
        <taxon>Spermatophyta</taxon>
        <taxon>Magnoliopsida</taxon>
        <taxon>eudicotyledons</taxon>
        <taxon>Gunneridae</taxon>
        <taxon>Pentapetalae</taxon>
        <taxon>asterids</taxon>
        <taxon>lamiids</taxon>
        <taxon>Boraginales</taxon>
        <taxon>Boraginaceae</taxon>
        <taxon>Boraginoideae</taxon>
        <taxon>Lithospermeae</taxon>
        <taxon>Lithospermum</taxon>
    </lineage>
</organism>
<evidence type="ECO:0000313" key="3">
    <source>
        <dbReference type="Proteomes" id="UP001454036"/>
    </source>
</evidence>